<dbReference type="Pfam" id="PF00496">
    <property type="entry name" value="SBP_bac_5"/>
    <property type="match status" value="1"/>
</dbReference>
<protein>
    <submittedName>
        <fullName evidence="5">ABC transporter substrate-binding protein</fullName>
    </submittedName>
</protein>
<dbReference type="InterPro" id="IPR039424">
    <property type="entry name" value="SBP_5"/>
</dbReference>
<dbReference type="PROSITE" id="PS51318">
    <property type="entry name" value="TAT"/>
    <property type="match status" value="1"/>
</dbReference>
<dbReference type="GO" id="GO:0042597">
    <property type="term" value="C:periplasmic space"/>
    <property type="evidence" value="ECO:0007669"/>
    <property type="project" value="UniProtKB-ARBA"/>
</dbReference>
<dbReference type="InterPro" id="IPR030678">
    <property type="entry name" value="Peptide/Ni-bd"/>
</dbReference>
<name>A0ABD5EVB8_9ACTN</name>
<dbReference type="Gene3D" id="3.40.190.10">
    <property type="entry name" value="Periplasmic binding protein-like II"/>
    <property type="match status" value="1"/>
</dbReference>
<dbReference type="Gene3D" id="3.10.105.10">
    <property type="entry name" value="Dipeptide-binding Protein, Domain 3"/>
    <property type="match status" value="1"/>
</dbReference>
<reference evidence="6" key="1">
    <citation type="submission" date="2023-07" db="EMBL/GenBank/DDBJ databases">
        <title>30 novel species of actinomycetes from the DSMZ collection.</title>
        <authorList>
            <person name="Nouioui I."/>
        </authorList>
    </citation>
    <scope>NUCLEOTIDE SEQUENCE [LARGE SCALE GENOMIC DNA]</scope>
    <source>
        <strain evidence="6">DSM 41981</strain>
    </source>
</reference>
<comment type="similarity">
    <text evidence="1">Belongs to the bacterial solute-binding protein 5 family.</text>
</comment>
<evidence type="ECO:0000259" key="4">
    <source>
        <dbReference type="Pfam" id="PF00496"/>
    </source>
</evidence>
<dbReference type="Proteomes" id="UP001183535">
    <property type="component" value="Unassembled WGS sequence"/>
</dbReference>
<dbReference type="PANTHER" id="PTHR30290">
    <property type="entry name" value="PERIPLASMIC BINDING COMPONENT OF ABC TRANSPORTER"/>
    <property type="match status" value="1"/>
</dbReference>
<evidence type="ECO:0000256" key="3">
    <source>
        <dbReference type="ARBA" id="ARBA00022729"/>
    </source>
</evidence>
<dbReference type="EMBL" id="JAVRES010000016">
    <property type="protein sequence ID" value="MDT0438198.1"/>
    <property type="molecule type" value="Genomic_DNA"/>
</dbReference>
<organism evidence="5 6">
    <name type="scientific">Streptomyces doudnae</name>
    <dbReference type="NCBI Taxonomy" id="3075536"/>
    <lineage>
        <taxon>Bacteria</taxon>
        <taxon>Bacillati</taxon>
        <taxon>Actinomycetota</taxon>
        <taxon>Actinomycetes</taxon>
        <taxon>Kitasatosporales</taxon>
        <taxon>Streptomycetaceae</taxon>
        <taxon>Streptomyces</taxon>
    </lineage>
</organism>
<dbReference type="CDD" id="cd08503">
    <property type="entry name" value="PBP2_NikA_DppA_OppA_like_17"/>
    <property type="match status" value="1"/>
</dbReference>
<keyword evidence="3" id="KW-0732">Signal</keyword>
<evidence type="ECO:0000313" key="6">
    <source>
        <dbReference type="Proteomes" id="UP001183535"/>
    </source>
</evidence>
<keyword evidence="6" id="KW-1185">Reference proteome</keyword>
<comment type="caution">
    <text evidence="5">The sequence shown here is derived from an EMBL/GenBank/DDBJ whole genome shotgun (WGS) entry which is preliminary data.</text>
</comment>
<evidence type="ECO:0000313" key="5">
    <source>
        <dbReference type="EMBL" id="MDT0438198.1"/>
    </source>
</evidence>
<accession>A0ABD5EVB8</accession>
<dbReference type="RefSeq" id="WP_093834237.1">
    <property type="nucleotide sequence ID" value="NZ_JAVRES010000016.1"/>
</dbReference>
<dbReference type="PROSITE" id="PS51257">
    <property type="entry name" value="PROKAR_LIPOPROTEIN"/>
    <property type="match status" value="1"/>
</dbReference>
<sequence length="518" mass="55693">MGVTRRQLLRAGTGVSAAGLLAACGGGSDGSGATAGSGGADRPRTGGTLRVGALGHGSAITRDPHGTQANESDYLILALVFDTLTVPGAAKNTAPRLAASWESSQDLRTWTFRIAEGAVFHDGTPVTAEDVVWSLQRLRRTPSGAARLPGIQVGNISARDDGTVVVVSDYANADFPLMTRFSSFVLKKGTSDADIARAPGTGPFTLDWFRGGNARLVRNDRWYGPAVHLDAIEVTMFETPQAMANALLAGQIDLASNAGAVAARTARSRADVQVLRRPDDMAMPIVMRTAADSPFADRRVREAIRLVVDREAMVKQVLSGYGTVANDILGTGDPRYAKDIPQRGRDLVRARKLLRDAGFDLSRTYELVTTEDISGLAESATLFADQAREAGIKVEVVKQESGAFWDRTWKSGDFYTSYWGTNDSVVFFASKTMVSEAGQNEAAWHDTGFDAAYREVIGSDDPKRRAAALTALQRIEHDRSGYLLWGMADGIDLAASKVRNLPKLPGYGRVQLEGVWLR</sequence>
<dbReference type="AlphaFoldDB" id="A0ABD5EVB8"/>
<keyword evidence="2" id="KW-0813">Transport</keyword>
<dbReference type="InterPro" id="IPR006311">
    <property type="entry name" value="TAT_signal"/>
</dbReference>
<feature type="domain" description="Solute-binding protein family 5" evidence="4">
    <location>
        <begin position="94"/>
        <end position="438"/>
    </location>
</feature>
<proteinExistence type="inferred from homology"/>
<evidence type="ECO:0000256" key="2">
    <source>
        <dbReference type="ARBA" id="ARBA00022448"/>
    </source>
</evidence>
<dbReference type="PIRSF" id="PIRSF002741">
    <property type="entry name" value="MppA"/>
    <property type="match status" value="1"/>
</dbReference>
<gene>
    <name evidence="5" type="ORF">RM877_26280</name>
</gene>
<dbReference type="InterPro" id="IPR000914">
    <property type="entry name" value="SBP_5_dom"/>
</dbReference>
<dbReference type="SUPFAM" id="SSF53850">
    <property type="entry name" value="Periplasmic binding protein-like II"/>
    <property type="match status" value="1"/>
</dbReference>
<dbReference type="PANTHER" id="PTHR30290:SF9">
    <property type="entry name" value="OLIGOPEPTIDE-BINDING PROTEIN APPA"/>
    <property type="match status" value="1"/>
</dbReference>
<evidence type="ECO:0000256" key="1">
    <source>
        <dbReference type="ARBA" id="ARBA00005695"/>
    </source>
</evidence>